<comment type="caution">
    <text evidence="8">The sequence shown here is derived from an EMBL/GenBank/DDBJ whole genome shotgun (WGS) entry which is preliminary data.</text>
</comment>
<dbReference type="Proteomes" id="UP000774750">
    <property type="component" value="Unassembled WGS sequence"/>
</dbReference>
<comment type="catalytic activity">
    <reaction evidence="6">
        <text>a 6-O-methyl-2'-deoxyguanosine in DNA + L-cysteinyl-[protein] = S-methyl-L-cysteinyl-[protein] + a 2'-deoxyguanosine in DNA</text>
        <dbReference type="Rhea" id="RHEA:24000"/>
        <dbReference type="Rhea" id="RHEA-COMP:10131"/>
        <dbReference type="Rhea" id="RHEA-COMP:10132"/>
        <dbReference type="Rhea" id="RHEA-COMP:11367"/>
        <dbReference type="Rhea" id="RHEA-COMP:11368"/>
        <dbReference type="ChEBI" id="CHEBI:29950"/>
        <dbReference type="ChEBI" id="CHEBI:82612"/>
        <dbReference type="ChEBI" id="CHEBI:85445"/>
        <dbReference type="ChEBI" id="CHEBI:85448"/>
        <dbReference type="EC" id="2.1.1.63"/>
    </reaction>
</comment>
<evidence type="ECO:0000256" key="2">
    <source>
        <dbReference type="ARBA" id="ARBA00022603"/>
    </source>
</evidence>
<keyword evidence="9" id="KW-1185">Reference proteome</keyword>
<comment type="catalytic activity">
    <reaction evidence="1">
        <text>a 4-O-methyl-thymidine in DNA + L-cysteinyl-[protein] = a thymidine in DNA + S-methyl-L-cysteinyl-[protein]</text>
        <dbReference type="Rhea" id="RHEA:53428"/>
        <dbReference type="Rhea" id="RHEA-COMP:10131"/>
        <dbReference type="Rhea" id="RHEA-COMP:10132"/>
        <dbReference type="Rhea" id="RHEA-COMP:13555"/>
        <dbReference type="Rhea" id="RHEA-COMP:13556"/>
        <dbReference type="ChEBI" id="CHEBI:29950"/>
        <dbReference type="ChEBI" id="CHEBI:82612"/>
        <dbReference type="ChEBI" id="CHEBI:137386"/>
        <dbReference type="ChEBI" id="CHEBI:137387"/>
        <dbReference type="EC" id="2.1.1.63"/>
    </reaction>
</comment>
<evidence type="ECO:0000256" key="4">
    <source>
        <dbReference type="ARBA" id="ARBA00022763"/>
    </source>
</evidence>
<evidence type="ECO:0000313" key="9">
    <source>
        <dbReference type="Proteomes" id="UP000774750"/>
    </source>
</evidence>
<dbReference type="GO" id="GO:0032259">
    <property type="term" value="P:methylation"/>
    <property type="evidence" value="ECO:0007669"/>
    <property type="project" value="UniProtKB-KW"/>
</dbReference>
<dbReference type="PANTHER" id="PTHR42942">
    <property type="entry name" value="6-O-METHYLGUANINE DNA METHYLTRANSFERASE"/>
    <property type="match status" value="1"/>
</dbReference>
<name>A0A938X524_9FIRM</name>
<dbReference type="InterPro" id="IPR036388">
    <property type="entry name" value="WH-like_DNA-bd_sf"/>
</dbReference>
<dbReference type="AlphaFoldDB" id="A0A938X524"/>
<dbReference type="SUPFAM" id="SSF46767">
    <property type="entry name" value="Methylated DNA-protein cysteine methyltransferase, C-terminal domain"/>
    <property type="match status" value="1"/>
</dbReference>
<dbReference type="RefSeq" id="WP_204443680.1">
    <property type="nucleotide sequence ID" value="NZ_JACJKY010000001.1"/>
</dbReference>
<dbReference type="Pfam" id="PF01035">
    <property type="entry name" value="DNA_binding_1"/>
    <property type="match status" value="1"/>
</dbReference>
<keyword evidence="5" id="KW-0234">DNA repair</keyword>
<keyword evidence="2" id="KW-0489">Methyltransferase</keyword>
<dbReference type="InterPro" id="IPR001497">
    <property type="entry name" value="MethylDNA_cys_MeTrfase_AS"/>
</dbReference>
<dbReference type="InterPro" id="IPR052520">
    <property type="entry name" value="ATL_DNA_repair"/>
</dbReference>
<evidence type="ECO:0000256" key="6">
    <source>
        <dbReference type="ARBA" id="ARBA00049348"/>
    </source>
</evidence>
<sequence>MANGAVFQKIYQIVKQIPKGKVTTYGQIALLCGNPRMSRVVGYALHVNPEPGVIPCHRVVNRFGGLSSAFAFGGINEQRLLLEAEGVYVRPDETVDLSVYFWAGGETE</sequence>
<protein>
    <submittedName>
        <fullName evidence="8">MGMT family protein</fullName>
    </submittedName>
</protein>
<dbReference type="EMBL" id="JACJKY010000001">
    <property type="protein sequence ID" value="MBM6919679.1"/>
    <property type="molecule type" value="Genomic_DNA"/>
</dbReference>
<keyword evidence="4" id="KW-0227">DNA damage</keyword>
<reference evidence="8" key="2">
    <citation type="journal article" date="2021" name="Sci. Rep.">
        <title>The distribution of antibiotic resistance genes in chicken gut microbiota commensals.</title>
        <authorList>
            <person name="Juricova H."/>
            <person name="Matiasovicova J."/>
            <person name="Kubasova T."/>
            <person name="Cejkova D."/>
            <person name="Rychlik I."/>
        </authorList>
    </citation>
    <scope>NUCLEOTIDE SEQUENCE</scope>
    <source>
        <strain evidence="8">An559</strain>
    </source>
</reference>
<organism evidence="8 9">
    <name type="scientific">Merdimmobilis hominis</name>
    <dbReference type="NCBI Taxonomy" id="2897707"/>
    <lineage>
        <taxon>Bacteria</taxon>
        <taxon>Bacillati</taxon>
        <taxon>Bacillota</taxon>
        <taxon>Clostridia</taxon>
        <taxon>Eubacteriales</taxon>
        <taxon>Oscillospiraceae</taxon>
        <taxon>Merdimmobilis</taxon>
    </lineage>
</organism>
<evidence type="ECO:0000256" key="1">
    <source>
        <dbReference type="ARBA" id="ARBA00001286"/>
    </source>
</evidence>
<evidence type="ECO:0000256" key="5">
    <source>
        <dbReference type="ARBA" id="ARBA00023204"/>
    </source>
</evidence>
<evidence type="ECO:0000259" key="7">
    <source>
        <dbReference type="Pfam" id="PF01035"/>
    </source>
</evidence>
<dbReference type="PROSITE" id="PS00374">
    <property type="entry name" value="MGMT"/>
    <property type="match status" value="1"/>
</dbReference>
<dbReference type="GO" id="GO:0006281">
    <property type="term" value="P:DNA repair"/>
    <property type="evidence" value="ECO:0007669"/>
    <property type="project" value="UniProtKB-KW"/>
</dbReference>
<dbReference type="InterPro" id="IPR014048">
    <property type="entry name" value="MethylDNA_cys_MeTrfase_DNA-bd"/>
</dbReference>
<keyword evidence="3" id="KW-0808">Transferase</keyword>
<reference evidence="8" key="1">
    <citation type="submission" date="2020-08" db="EMBL/GenBank/DDBJ databases">
        <authorList>
            <person name="Cejkova D."/>
            <person name="Kubasova T."/>
            <person name="Jahodarova E."/>
            <person name="Rychlik I."/>
        </authorList>
    </citation>
    <scope>NUCLEOTIDE SEQUENCE</scope>
    <source>
        <strain evidence="8">An559</strain>
    </source>
</reference>
<proteinExistence type="predicted"/>
<dbReference type="CDD" id="cd06445">
    <property type="entry name" value="ATase"/>
    <property type="match status" value="1"/>
</dbReference>
<feature type="domain" description="Methylated-DNA-[protein]-cysteine S-methyltransferase DNA binding" evidence="7">
    <location>
        <begin position="7"/>
        <end position="87"/>
    </location>
</feature>
<dbReference type="Gene3D" id="1.10.10.10">
    <property type="entry name" value="Winged helix-like DNA-binding domain superfamily/Winged helix DNA-binding domain"/>
    <property type="match status" value="1"/>
</dbReference>
<dbReference type="PANTHER" id="PTHR42942:SF1">
    <property type="entry name" value="ALKYLTRANSFERASE-LIKE PROTEIN 1"/>
    <property type="match status" value="1"/>
</dbReference>
<dbReference type="InterPro" id="IPR036217">
    <property type="entry name" value="MethylDNA_cys_MeTrfase_DNAb"/>
</dbReference>
<dbReference type="NCBIfam" id="TIGR00589">
    <property type="entry name" value="ogt"/>
    <property type="match status" value="1"/>
</dbReference>
<dbReference type="GO" id="GO:0003908">
    <property type="term" value="F:methylated-DNA-[protein]-cysteine S-methyltransferase activity"/>
    <property type="evidence" value="ECO:0007669"/>
    <property type="project" value="UniProtKB-EC"/>
</dbReference>
<gene>
    <name evidence="8" type="ORF">H6A12_00655</name>
</gene>
<accession>A0A938X524</accession>
<evidence type="ECO:0000313" key="8">
    <source>
        <dbReference type="EMBL" id="MBM6919679.1"/>
    </source>
</evidence>
<evidence type="ECO:0000256" key="3">
    <source>
        <dbReference type="ARBA" id="ARBA00022679"/>
    </source>
</evidence>